<name>A0A822XFU5_NELNU</name>
<dbReference type="Proteomes" id="UP000607653">
    <property type="component" value="Unassembled WGS sequence"/>
</dbReference>
<comment type="caution">
    <text evidence="2">The sequence shown here is derived from an EMBL/GenBank/DDBJ whole genome shotgun (WGS) entry which is preliminary data.</text>
</comment>
<keyword evidence="3" id="KW-1185">Reference proteome</keyword>
<proteinExistence type="predicted"/>
<feature type="domain" description="AAA ATPase AAA+ lid" evidence="1">
    <location>
        <begin position="36"/>
        <end position="73"/>
    </location>
</feature>
<protein>
    <recommendedName>
        <fullName evidence="1">AAA ATPase AAA+ lid domain-containing protein</fullName>
    </recommendedName>
</protein>
<evidence type="ECO:0000313" key="3">
    <source>
        <dbReference type="Proteomes" id="UP000607653"/>
    </source>
</evidence>
<dbReference type="Gene3D" id="1.10.8.60">
    <property type="match status" value="1"/>
</dbReference>
<reference evidence="2 3" key="1">
    <citation type="journal article" date="2020" name="Mol. Biol. Evol.">
        <title>Distinct Expression and Methylation Patterns for Genes with Different Fates following a Single Whole-Genome Duplication in Flowering Plants.</title>
        <authorList>
            <person name="Shi T."/>
            <person name="Rahmani R.S."/>
            <person name="Gugger P.F."/>
            <person name="Wang M."/>
            <person name="Li H."/>
            <person name="Zhang Y."/>
            <person name="Li Z."/>
            <person name="Wang Q."/>
            <person name="Van de Peer Y."/>
            <person name="Marchal K."/>
            <person name="Chen J."/>
        </authorList>
    </citation>
    <scope>NUCLEOTIDE SEQUENCE [LARGE SCALE GENOMIC DNA]</scope>
    <source>
        <tissue evidence="2">Leaf</tissue>
    </source>
</reference>
<dbReference type="EMBL" id="DUZY01000001">
    <property type="protein sequence ID" value="DAD19087.1"/>
    <property type="molecule type" value="Genomic_DNA"/>
</dbReference>
<gene>
    <name evidence="2" type="ORF">HUJ06_020550</name>
</gene>
<dbReference type="InterPro" id="IPR041569">
    <property type="entry name" value="AAA_lid_3"/>
</dbReference>
<evidence type="ECO:0000259" key="1">
    <source>
        <dbReference type="Pfam" id="PF17862"/>
    </source>
</evidence>
<accession>A0A822XFU5</accession>
<dbReference type="Pfam" id="PF17862">
    <property type="entry name" value="AAA_lid_3"/>
    <property type="match status" value="1"/>
</dbReference>
<evidence type="ECO:0000313" key="2">
    <source>
        <dbReference type="EMBL" id="DAD19087.1"/>
    </source>
</evidence>
<dbReference type="AlphaFoldDB" id="A0A822XFU5"/>
<sequence length="74" mass="8309">MSSIGFKVIETDPAEYCEGELVREVEDGLDELCYDEVDLERIAKDTCRYVSADLAALCTEVALKCIREKMDALD</sequence>
<organism evidence="2 3">
    <name type="scientific">Nelumbo nucifera</name>
    <name type="common">Sacred lotus</name>
    <dbReference type="NCBI Taxonomy" id="4432"/>
    <lineage>
        <taxon>Eukaryota</taxon>
        <taxon>Viridiplantae</taxon>
        <taxon>Streptophyta</taxon>
        <taxon>Embryophyta</taxon>
        <taxon>Tracheophyta</taxon>
        <taxon>Spermatophyta</taxon>
        <taxon>Magnoliopsida</taxon>
        <taxon>Proteales</taxon>
        <taxon>Nelumbonaceae</taxon>
        <taxon>Nelumbo</taxon>
    </lineage>
</organism>